<dbReference type="AlphaFoldDB" id="A0A501XRJ0"/>
<organism evidence="2 3">
    <name type="scientific">Sandaracinobacter neustonicus</name>
    <dbReference type="NCBI Taxonomy" id="1715348"/>
    <lineage>
        <taxon>Bacteria</taxon>
        <taxon>Pseudomonadati</taxon>
        <taxon>Pseudomonadota</taxon>
        <taxon>Alphaproteobacteria</taxon>
        <taxon>Sphingomonadales</taxon>
        <taxon>Sphingosinicellaceae</taxon>
        <taxon>Sandaracinobacter</taxon>
    </lineage>
</organism>
<dbReference type="InterPro" id="IPR002178">
    <property type="entry name" value="PTS_EIIA_type-2_dom"/>
</dbReference>
<keyword evidence="3" id="KW-1185">Reference proteome</keyword>
<dbReference type="InterPro" id="IPR051541">
    <property type="entry name" value="PTS_SugarTrans_NitroReg"/>
</dbReference>
<keyword evidence="2" id="KW-0813">Transport</keyword>
<sequence length="153" mass="15855">MEFRDLLAPSAVALDVHATTPKAVFDRAAAMLATATGITEEAISAALAERERLGTTGFGGGSAIPHGRVAGLRGMAAAVVRTAHPLDWHALDGLPVDLVVVLIGPEEAGADHLKSLALVSRTLRDKQLVAKMRGAVEPGALWTLLAGPQRRAA</sequence>
<dbReference type="CDD" id="cd00211">
    <property type="entry name" value="PTS_IIA_fru"/>
    <property type="match status" value="1"/>
</dbReference>
<evidence type="ECO:0000313" key="3">
    <source>
        <dbReference type="Proteomes" id="UP000319897"/>
    </source>
</evidence>
<proteinExistence type="predicted"/>
<name>A0A501XRJ0_9SPHN</name>
<dbReference type="PROSITE" id="PS51094">
    <property type="entry name" value="PTS_EIIA_TYPE_2"/>
    <property type="match status" value="1"/>
</dbReference>
<gene>
    <name evidence="2" type="ORF">FJQ54_04030</name>
</gene>
<feature type="domain" description="PTS EIIA type-2" evidence="1">
    <location>
        <begin position="5"/>
        <end position="148"/>
    </location>
</feature>
<dbReference type="EMBL" id="VFSU01000012">
    <property type="protein sequence ID" value="TPE63291.1"/>
    <property type="molecule type" value="Genomic_DNA"/>
</dbReference>
<dbReference type="Proteomes" id="UP000319897">
    <property type="component" value="Unassembled WGS sequence"/>
</dbReference>
<evidence type="ECO:0000313" key="2">
    <source>
        <dbReference type="EMBL" id="TPE63291.1"/>
    </source>
</evidence>
<evidence type="ECO:0000259" key="1">
    <source>
        <dbReference type="PROSITE" id="PS51094"/>
    </source>
</evidence>
<comment type="caution">
    <text evidence="2">The sequence shown here is derived from an EMBL/GenBank/DDBJ whole genome shotgun (WGS) entry which is preliminary data.</text>
</comment>
<dbReference type="GO" id="GO:0030295">
    <property type="term" value="F:protein kinase activator activity"/>
    <property type="evidence" value="ECO:0007669"/>
    <property type="project" value="TreeGrafter"/>
</dbReference>
<keyword evidence="2" id="KW-0762">Sugar transport</keyword>
<dbReference type="Gene3D" id="3.40.930.10">
    <property type="entry name" value="Mannitol-specific EII, Chain A"/>
    <property type="match status" value="1"/>
</dbReference>
<dbReference type="PANTHER" id="PTHR47738:SF1">
    <property type="entry name" value="NITROGEN REGULATORY PROTEIN"/>
    <property type="match status" value="1"/>
</dbReference>
<protein>
    <submittedName>
        <fullName evidence="2">PTS sugar transporter subunit IIA</fullName>
    </submittedName>
</protein>
<accession>A0A501XRJ0</accession>
<dbReference type="SUPFAM" id="SSF55804">
    <property type="entry name" value="Phoshotransferase/anion transport protein"/>
    <property type="match status" value="1"/>
</dbReference>
<dbReference type="RefSeq" id="WP_140927149.1">
    <property type="nucleotide sequence ID" value="NZ_VFSU01000012.1"/>
</dbReference>
<dbReference type="OrthoDB" id="95460at2"/>
<dbReference type="Pfam" id="PF00359">
    <property type="entry name" value="PTS_EIIA_2"/>
    <property type="match status" value="1"/>
</dbReference>
<reference evidence="2 3" key="1">
    <citation type="submission" date="2019-06" db="EMBL/GenBank/DDBJ databases">
        <authorList>
            <person name="Lee I."/>
            <person name="Jang G.I."/>
            <person name="Hwang C.Y."/>
        </authorList>
    </citation>
    <scope>NUCLEOTIDE SEQUENCE [LARGE SCALE GENOMIC DNA]</scope>
    <source>
        <strain evidence="2 3">PAMC 28131</strain>
    </source>
</reference>
<dbReference type="InterPro" id="IPR016152">
    <property type="entry name" value="PTrfase/Anion_transptr"/>
</dbReference>
<dbReference type="PANTHER" id="PTHR47738">
    <property type="entry name" value="PTS SYSTEM FRUCTOSE-LIKE EIIA COMPONENT-RELATED"/>
    <property type="match status" value="1"/>
</dbReference>